<dbReference type="eggNOG" id="KOG2153">
    <property type="taxonomic scope" value="Eukaryota"/>
</dbReference>
<evidence type="ECO:0000313" key="10">
    <source>
        <dbReference type="EMBL" id="CAX40903.1"/>
    </source>
</evidence>
<dbReference type="InterPro" id="IPR011501">
    <property type="entry name" value="Noc3_N"/>
</dbReference>
<gene>
    <name evidence="9" type="ordered locus">Cd36_73540</name>
    <name evidence="10" type="ORF">CD36_73540</name>
</gene>
<dbReference type="GO" id="GO:0006270">
    <property type="term" value="P:DNA replication initiation"/>
    <property type="evidence" value="ECO:0007669"/>
    <property type="project" value="TreeGrafter"/>
</dbReference>
<comment type="similarity">
    <text evidence="2 5">Belongs to the CBF/MAK21 family.</text>
</comment>
<feature type="domain" description="Nucleolar complex-associated protein 3 N-terminal" evidence="8">
    <location>
        <begin position="137"/>
        <end position="228"/>
    </location>
</feature>
<evidence type="ECO:0000256" key="1">
    <source>
        <dbReference type="ARBA" id="ARBA00004604"/>
    </source>
</evidence>
<feature type="compositionally biased region" description="Acidic residues" evidence="6">
    <location>
        <begin position="37"/>
        <end position="53"/>
    </location>
</feature>
<evidence type="ECO:0000256" key="6">
    <source>
        <dbReference type="SAM" id="MobiDB-lite"/>
    </source>
</evidence>
<feature type="region of interest" description="Disordered" evidence="6">
    <location>
        <begin position="360"/>
        <end position="395"/>
    </location>
</feature>
<keyword evidence="3" id="KW-0175">Coiled coil</keyword>
<evidence type="ECO:0000256" key="3">
    <source>
        <dbReference type="ARBA" id="ARBA00023054"/>
    </source>
</evidence>
<protein>
    <recommendedName>
        <fullName evidence="5">Nucleolar complex-associated protein 3</fullName>
    </recommendedName>
</protein>
<reference evidence="10 11" key="1">
    <citation type="journal article" date="2009" name="Genome Res.">
        <title>Comparative genomics of the fungal pathogens Candida dubliniensis and Candida albicans.</title>
        <authorList>
            <person name="Jackson A.P."/>
            <person name="Gamble J.A."/>
            <person name="Yeomans T."/>
            <person name="Moran G.P."/>
            <person name="Saunders D."/>
            <person name="Harris D."/>
            <person name="Aslett M."/>
            <person name="Barrell J.F."/>
            <person name="Butler G."/>
            <person name="Citiulo F."/>
            <person name="Coleman D.C."/>
            <person name="de Groot P.W.J."/>
            <person name="Goodwin T.J."/>
            <person name="Quail M.A."/>
            <person name="McQuillan J."/>
            <person name="Munro C.A."/>
            <person name="Pain A."/>
            <person name="Poulter R.T."/>
            <person name="Rajandream M.A."/>
            <person name="Renauld H."/>
            <person name="Spiering M.J."/>
            <person name="Tivey A."/>
            <person name="Gow N.A.R."/>
            <person name="Barrell B."/>
            <person name="Sullivan D.J."/>
            <person name="Berriman M."/>
        </authorList>
    </citation>
    <scope>NUCLEOTIDE SEQUENCE [LARGE SCALE GENOMIC DNA]</scope>
    <source>
        <strain evidence="11">CD36 / ATCC MYA-646 / CBS 7987 / NCPF 3949 / NRRL Y-17841</strain>
    </source>
</reference>
<dbReference type="Pfam" id="PF07540">
    <property type="entry name" value="NOC3p"/>
    <property type="match status" value="1"/>
</dbReference>
<dbReference type="PANTHER" id="PTHR14428">
    <property type="entry name" value="NUCLEOLAR COMPLEX PROTEIN 3"/>
    <property type="match status" value="1"/>
</dbReference>
<dbReference type="GeneID" id="8049252"/>
<keyword evidence="11" id="KW-1185">Reference proteome</keyword>
<dbReference type="KEGG" id="cdu:CD36_73540"/>
<dbReference type="VEuPathDB" id="FungiDB:CD36_73540"/>
<evidence type="ECO:0000256" key="5">
    <source>
        <dbReference type="PIRNR" id="PIRNR028977"/>
    </source>
</evidence>
<keyword evidence="4" id="KW-0539">Nucleus</keyword>
<dbReference type="EMBL" id="FM992694">
    <property type="protein sequence ID" value="CAX40903.1"/>
    <property type="molecule type" value="Genomic_DNA"/>
</dbReference>
<evidence type="ECO:0000313" key="11">
    <source>
        <dbReference type="Proteomes" id="UP000002605"/>
    </source>
</evidence>
<comment type="function">
    <text evidence="5">Required for synthesis of 60S ribosomal subunits and the transport of pre-ribosomes from the nucleoplasm to the cytoplasm.</text>
</comment>
<dbReference type="Proteomes" id="UP000002605">
    <property type="component" value="Chromosome 7"/>
</dbReference>
<dbReference type="HOGENOM" id="CLU_012441_3_1_1"/>
<dbReference type="GO" id="GO:0042254">
    <property type="term" value="P:ribosome biogenesis"/>
    <property type="evidence" value="ECO:0007669"/>
    <property type="project" value="UniProtKB-KW"/>
</dbReference>
<evidence type="ECO:0000259" key="8">
    <source>
        <dbReference type="Pfam" id="PF07540"/>
    </source>
</evidence>
<feature type="compositionally biased region" description="Basic residues" evidence="6">
    <location>
        <begin position="371"/>
        <end position="389"/>
    </location>
</feature>
<dbReference type="PIRSF" id="PIRSF028977">
    <property type="entry name" value="Nucleolar_complex_p3"/>
    <property type="match status" value="1"/>
</dbReference>
<evidence type="ECO:0000256" key="2">
    <source>
        <dbReference type="ARBA" id="ARBA00007797"/>
    </source>
</evidence>
<sequence length="712" mass="81704">MAKRKSKHQDLEKKKKLKQSQDEQLSTGLFNNVGQHDDEEEEEIDWDNQEMDYELVPRKITTKKTIEALPIKKSDGTIERVIREVEEEEEDEVQEESESETELQNSNDGQSKEDADDDDEEEEEEEDTLTPQEKLIQTKEEIAELASKLIEDPEENIACLTRLRKMSESKNFMTSQLSILALIPIFKSLAPSYKIRPLTDSEKREKVSREVAKLRSFEQSLVINYKAYIELLSKYSKVSYSNSMNNIKITSDMLKRGNIALKAATELCLSSLRHFNFREELFAIVIKRLNKKPQHEQDYPIFIKSLRVLETLLKDDAEHGDITFDLIKIMTKSIRDKKFRVDESVINVFLSISLLEDYDPNNNDNKESKPKLKKKDRVHLSKKERKARKERKEIEEEMQKAEQAITVEQREKYQAQVLKMILTLYLEILKAGSQLTNGKKNDASLLMGAVLEGLSRFGQMSNLDLLGDFLEVLREIMTDIVEEHSFDDDEDNEGGGMYTGNQLRTILLCIATSFSLVLNHGSMGKLPMAIDLSKFVSTLYIILTDLALDPDLEFSHKTLRLADPLSNEMENEKPAINVSTKAELLLRCLDFIFFRSKNGTIPRATAFVKRLYILTLQTPEKTTLANLKFIGKLMSRYGESIKGLWNTEERISGEGNYILGIENGMKNKHVDLERSNSGAATLWENVLLDKHYSVMIKDGSRSLLKNSKANVN</sequence>
<accession>B9WJU5</accession>
<name>B9WJU5_CANDC</name>
<evidence type="ECO:0000313" key="9">
    <source>
        <dbReference type="CGD" id="CAL0000163738"/>
    </source>
</evidence>
<dbReference type="Pfam" id="PF03914">
    <property type="entry name" value="CBF"/>
    <property type="match status" value="1"/>
</dbReference>
<dbReference type="GO" id="GO:0005730">
    <property type="term" value="C:nucleolus"/>
    <property type="evidence" value="ECO:0007669"/>
    <property type="project" value="UniProtKB-SubCell"/>
</dbReference>
<evidence type="ECO:0000256" key="4">
    <source>
        <dbReference type="ARBA" id="ARBA00023242"/>
    </source>
</evidence>
<dbReference type="OrthoDB" id="10263597at2759"/>
<feature type="region of interest" description="Disordered" evidence="6">
    <location>
        <begin position="1"/>
        <end position="137"/>
    </location>
</feature>
<organism evidence="10 11">
    <name type="scientific">Candida dubliniensis (strain CD36 / ATCC MYA-646 / CBS 7987 / NCPF 3949 / NRRL Y-17841)</name>
    <name type="common">Yeast</name>
    <dbReference type="NCBI Taxonomy" id="573826"/>
    <lineage>
        <taxon>Eukaryota</taxon>
        <taxon>Fungi</taxon>
        <taxon>Dikarya</taxon>
        <taxon>Ascomycota</taxon>
        <taxon>Saccharomycotina</taxon>
        <taxon>Pichiomycetes</taxon>
        <taxon>Debaryomycetaceae</taxon>
        <taxon>Candida/Lodderomyces clade</taxon>
        <taxon>Candida</taxon>
    </lineage>
</organism>
<dbReference type="PANTHER" id="PTHR14428:SF5">
    <property type="entry name" value="NUCLEOLAR COMPLEX PROTEIN 3 HOMOLOG"/>
    <property type="match status" value="1"/>
</dbReference>
<dbReference type="InterPro" id="IPR016903">
    <property type="entry name" value="Nucleolar_cplx-assoc_3"/>
</dbReference>
<dbReference type="GO" id="GO:0003682">
    <property type="term" value="F:chromatin binding"/>
    <property type="evidence" value="ECO:0007669"/>
    <property type="project" value="TreeGrafter"/>
</dbReference>
<feature type="compositionally biased region" description="Basic and acidic residues" evidence="6">
    <location>
        <begin position="64"/>
        <end position="84"/>
    </location>
</feature>
<feature type="domain" description="CCAAT-binding factor" evidence="7">
    <location>
        <begin position="507"/>
        <end position="697"/>
    </location>
</feature>
<dbReference type="AlphaFoldDB" id="B9WJU5"/>
<dbReference type="CGD" id="CAL0000163738">
    <property type="gene designation" value="Cd36_73540"/>
</dbReference>
<dbReference type="SUPFAM" id="SSF48371">
    <property type="entry name" value="ARM repeat"/>
    <property type="match status" value="1"/>
</dbReference>
<comment type="subcellular location">
    <subcellularLocation>
        <location evidence="1 5">Nucleus</location>
        <location evidence="1 5">Nucleolus</location>
    </subcellularLocation>
</comment>
<dbReference type="RefSeq" id="XP_002421561.1">
    <property type="nucleotide sequence ID" value="XM_002421516.1"/>
</dbReference>
<proteinExistence type="inferred from homology"/>
<feature type="compositionally biased region" description="Acidic residues" evidence="6">
    <location>
        <begin position="114"/>
        <end position="128"/>
    </location>
</feature>
<dbReference type="InterPro" id="IPR005612">
    <property type="entry name" value="CCAAT-binding_factor"/>
</dbReference>
<feature type="compositionally biased region" description="Acidic residues" evidence="6">
    <location>
        <begin position="85"/>
        <end position="101"/>
    </location>
</feature>
<evidence type="ECO:0000259" key="7">
    <source>
        <dbReference type="Pfam" id="PF03914"/>
    </source>
</evidence>
<keyword evidence="5" id="KW-0690">Ribosome biogenesis</keyword>
<dbReference type="InterPro" id="IPR016024">
    <property type="entry name" value="ARM-type_fold"/>
</dbReference>